<accession>A0A1G4AML1</accession>
<evidence type="ECO:0000313" key="1">
    <source>
        <dbReference type="EMBL" id="OHE90420.1"/>
    </source>
</evidence>
<sequence>MKNRALIQWFSLVPGHRITWGHVTSVAIAVGVARREADWLRNSMLATAWLLSEYGGGALDRWVPRAERGDGIRQIEKFLFVGQASSQHCCHDDSNRGKLEVPIQAEMRRTVDCQP</sequence>
<keyword evidence="2" id="KW-1185">Reference proteome</keyword>
<organism evidence="1 2">
    <name type="scientific">Colletotrichum orchidophilum</name>
    <dbReference type="NCBI Taxonomy" id="1209926"/>
    <lineage>
        <taxon>Eukaryota</taxon>
        <taxon>Fungi</taxon>
        <taxon>Dikarya</taxon>
        <taxon>Ascomycota</taxon>
        <taxon>Pezizomycotina</taxon>
        <taxon>Sordariomycetes</taxon>
        <taxon>Hypocreomycetidae</taxon>
        <taxon>Glomerellales</taxon>
        <taxon>Glomerellaceae</taxon>
        <taxon>Colletotrichum</taxon>
    </lineage>
</organism>
<reference evidence="1 2" key="1">
    <citation type="submission" date="2016-09" db="EMBL/GenBank/DDBJ databases">
        <authorList>
            <person name="Capua I."/>
            <person name="De Benedictis P."/>
            <person name="Joannis T."/>
            <person name="Lombin L.H."/>
            <person name="Cattoli G."/>
        </authorList>
    </citation>
    <scope>NUCLEOTIDE SEQUENCE [LARGE SCALE GENOMIC DNA]</scope>
    <source>
        <strain evidence="1 2">IMI 309357</strain>
    </source>
</reference>
<dbReference type="AlphaFoldDB" id="A0A1G4AML1"/>
<dbReference type="RefSeq" id="XP_022467597.1">
    <property type="nucleotide sequence ID" value="XM_022625891.1"/>
</dbReference>
<gene>
    <name evidence="1" type="ORF">CORC01_14280</name>
</gene>
<dbReference type="OrthoDB" id="10416542at2759"/>
<dbReference type="Proteomes" id="UP000176998">
    <property type="component" value="Unassembled WGS sequence"/>
</dbReference>
<protein>
    <submittedName>
        <fullName evidence="1">Uncharacterized protein</fullName>
    </submittedName>
</protein>
<proteinExistence type="predicted"/>
<name>A0A1G4AML1_9PEZI</name>
<evidence type="ECO:0000313" key="2">
    <source>
        <dbReference type="Proteomes" id="UP000176998"/>
    </source>
</evidence>
<dbReference type="GeneID" id="34567401"/>
<dbReference type="EMBL" id="MJBS01000263">
    <property type="protein sequence ID" value="OHE90420.1"/>
    <property type="molecule type" value="Genomic_DNA"/>
</dbReference>
<comment type="caution">
    <text evidence="1">The sequence shown here is derived from an EMBL/GenBank/DDBJ whole genome shotgun (WGS) entry which is preliminary data.</text>
</comment>